<reference evidence="1 2" key="1">
    <citation type="submission" date="2024-01" db="EMBL/GenBank/DDBJ databases">
        <title>The complete chloroplast genome sequence of Lithospermum erythrorhizon: insights into the phylogenetic relationship among Boraginaceae species and the maternal lineages of purple gromwells.</title>
        <authorList>
            <person name="Okada T."/>
            <person name="Watanabe K."/>
        </authorList>
    </citation>
    <scope>NUCLEOTIDE SEQUENCE [LARGE SCALE GENOMIC DNA]</scope>
</reference>
<dbReference type="AlphaFoldDB" id="A0AAV3P3Q4"/>
<protein>
    <submittedName>
        <fullName evidence="1">Uncharacterized protein</fullName>
    </submittedName>
</protein>
<dbReference type="EMBL" id="BAABME010000708">
    <property type="protein sequence ID" value="GAA0144875.1"/>
    <property type="molecule type" value="Genomic_DNA"/>
</dbReference>
<evidence type="ECO:0000313" key="1">
    <source>
        <dbReference type="EMBL" id="GAA0144875.1"/>
    </source>
</evidence>
<name>A0AAV3P3Q4_LITER</name>
<sequence length="114" mass="12670">MLVKGCVAPWVSIGGSSLIRIKIENLAKRQHRYRYATVVSRAWVESCRVEAVVGLTGVLLSDLERRNRDLLVGSVEEAGAAGGPLHRRRRGSSDRWRSSRGVVLDLLFDLEKKG</sequence>
<comment type="caution">
    <text evidence="1">The sequence shown here is derived from an EMBL/GenBank/DDBJ whole genome shotgun (WGS) entry which is preliminary data.</text>
</comment>
<keyword evidence="2" id="KW-1185">Reference proteome</keyword>
<accession>A0AAV3P3Q4</accession>
<gene>
    <name evidence="1" type="ORF">LIER_05204</name>
</gene>
<organism evidence="1 2">
    <name type="scientific">Lithospermum erythrorhizon</name>
    <name type="common">Purple gromwell</name>
    <name type="synonym">Lithospermum officinale var. erythrorhizon</name>
    <dbReference type="NCBI Taxonomy" id="34254"/>
    <lineage>
        <taxon>Eukaryota</taxon>
        <taxon>Viridiplantae</taxon>
        <taxon>Streptophyta</taxon>
        <taxon>Embryophyta</taxon>
        <taxon>Tracheophyta</taxon>
        <taxon>Spermatophyta</taxon>
        <taxon>Magnoliopsida</taxon>
        <taxon>eudicotyledons</taxon>
        <taxon>Gunneridae</taxon>
        <taxon>Pentapetalae</taxon>
        <taxon>asterids</taxon>
        <taxon>lamiids</taxon>
        <taxon>Boraginales</taxon>
        <taxon>Boraginaceae</taxon>
        <taxon>Boraginoideae</taxon>
        <taxon>Lithospermeae</taxon>
        <taxon>Lithospermum</taxon>
    </lineage>
</organism>
<evidence type="ECO:0000313" key="2">
    <source>
        <dbReference type="Proteomes" id="UP001454036"/>
    </source>
</evidence>
<proteinExistence type="predicted"/>
<dbReference type="Proteomes" id="UP001454036">
    <property type="component" value="Unassembled WGS sequence"/>
</dbReference>